<dbReference type="InterPro" id="IPR017871">
    <property type="entry name" value="ABC_transporter-like_CS"/>
</dbReference>
<dbReference type="PROSITE" id="PS00211">
    <property type="entry name" value="ABC_TRANSPORTER_1"/>
    <property type="match status" value="1"/>
</dbReference>
<dbReference type="Pfam" id="PF00005">
    <property type="entry name" value="ABC_tran"/>
    <property type="match status" value="1"/>
</dbReference>
<feature type="compositionally biased region" description="Basic and acidic residues" evidence="10">
    <location>
        <begin position="1"/>
        <end position="13"/>
    </location>
</feature>
<reference evidence="12 13" key="1">
    <citation type="submission" date="2024-09" db="EMBL/GenBank/DDBJ databases">
        <title>The Natural Products Discovery Center: Release of the First 8490 Sequenced Strains for Exploring Actinobacteria Biosynthetic Diversity.</title>
        <authorList>
            <person name="Kalkreuter E."/>
            <person name="Kautsar S.A."/>
            <person name="Yang D."/>
            <person name="Bader C.D."/>
            <person name="Teijaro C.N."/>
            <person name="Fluegel L."/>
            <person name="Davis C.M."/>
            <person name="Simpson J.R."/>
            <person name="Lauterbach L."/>
            <person name="Steele A.D."/>
            <person name="Gui C."/>
            <person name="Meng S."/>
            <person name="Li G."/>
            <person name="Viehrig K."/>
            <person name="Ye F."/>
            <person name="Su P."/>
            <person name="Kiefer A.F."/>
            <person name="Nichols A."/>
            <person name="Cepeda A.J."/>
            <person name="Yan W."/>
            <person name="Fan B."/>
            <person name="Jiang Y."/>
            <person name="Adhikari A."/>
            <person name="Zheng C.-J."/>
            <person name="Schuster L."/>
            <person name="Cowan T.M."/>
            <person name="Smanski M.J."/>
            <person name="Chevrette M.G."/>
            <person name="De Carvalho L.P.S."/>
            <person name="Shen B."/>
        </authorList>
    </citation>
    <scope>NUCLEOTIDE SEQUENCE [LARGE SCALE GENOMIC DNA]</scope>
    <source>
        <strain evidence="12 13">NPDC058546</strain>
    </source>
</reference>
<dbReference type="RefSeq" id="WP_189526104.1">
    <property type="nucleotide sequence ID" value="NZ_BMSG01000015.1"/>
</dbReference>
<evidence type="ECO:0000256" key="10">
    <source>
        <dbReference type="SAM" id="MobiDB-lite"/>
    </source>
</evidence>
<keyword evidence="6 12" id="KW-0067">ATP-binding</keyword>
<evidence type="ECO:0000256" key="1">
    <source>
        <dbReference type="ARBA" id="ARBA00004202"/>
    </source>
</evidence>
<comment type="caution">
    <text evidence="12">The sequence shown here is derived from an EMBL/GenBank/DDBJ whole genome shotgun (WGS) entry which is preliminary data.</text>
</comment>
<sequence>MIAPALDREDPPPHRASAPAAGATVPPADDAGLDARDMTVAYDRTDVVHGADLRLPRGRVTALIGPNGSGKSTLLRAVARLHKARTGSVTVAAEAGDGAPVDALALSRSDFARRVTLLAQSRNAPAGLSVRDVVGFGRHPYRGRIRGADPDGARMVEHALTVTNLTEFADRGVESLSGGQLQRVWFACCLAQDTDVLLLDEPTTYLDLRYQVEILDLVRDLADTHGVTVGVVLHDLDQAASVADQVVLLSSGRIVAAGTPAEVYAPERLTDAYGIRIDVELDSPTGIPRTRAVGRHHLRTERP</sequence>
<dbReference type="SMART" id="SM00382">
    <property type="entry name" value="AAA"/>
    <property type="match status" value="1"/>
</dbReference>
<evidence type="ECO:0000256" key="4">
    <source>
        <dbReference type="ARBA" id="ARBA00022496"/>
    </source>
</evidence>
<evidence type="ECO:0000256" key="6">
    <source>
        <dbReference type="ARBA" id="ARBA00022840"/>
    </source>
</evidence>
<name>A0ABW6EJH1_9ACTN</name>
<evidence type="ECO:0000259" key="11">
    <source>
        <dbReference type="PROSITE" id="PS50893"/>
    </source>
</evidence>
<proteinExistence type="predicted"/>
<keyword evidence="4" id="KW-0410">Iron transport</keyword>
<evidence type="ECO:0000256" key="3">
    <source>
        <dbReference type="ARBA" id="ARBA00022475"/>
    </source>
</evidence>
<dbReference type="PANTHER" id="PTHR42771:SF2">
    <property type="entry name" value="IRON(3+)-HYDROXAMATE IMPORT ATP-BINDING PROTEIN FHUC"/>
    <property type="match status" value="1"/>
</dbReference>
<protein>
    <submittedName>
        <fullName evidence="12">ABC transporter ATP-binding protein</fullName>
    </submittedName>
</protein>
<evidence type="ECO:0000256" key="7">
    <source>
        <dbReference type="ARBA" id="ARBA00023004"/>
    </source>
</evidence>
<dbReference type="PROSITE" id="PS50893">
    <property type="entry name" value="ABC_TRANSPORTER_2"/>
    <property type="match status" value="1"/>
</dbReference>
<evidence type="ECO:0000313" key="12">
    <source>
        <dbReference type="EMBL" id="MFD4215212.1"/>
    </source>
</evidence>
<evidence type="ECO:0000256" key="5">
    <source>
        <dbReference type="ARBA" id="ARBA00022741"/>
    </source>
</evidence>
<dbReference type="InterPro" id="IPR027417">
    <property type="entry name" value="P-loop_NTPase"/>
</dbReference>
<dbReference type="EMBL" id="JBHXOF010000012">
    <property type="protein sequence ID" value="MFD4215212.1"/>
    <property type="molecule type" value="Genomic_DNA"/>
</dbReference>
<dbReference type="InterPro" id="IPR051535">
    <property type="entry name" value="Siderophore_ABC-ATPase"/>
</dbReference>
<organism evidence="12 13">
    <name type="scientific">Streptomyces sindenensis</name>
    <dbReference type="NCBI Taxonomy" id="67363"/>
    <lineage>
        <taxon>Bacteria</taxon>
        <taxon>Bacillati</taxon>
        <taxon>Actinomycetota</taxon>
        <taxon>Actinomycetes</taxon>
        <taxon>Kitasatosporales</taxon>
        <taxon>Streptomycetaceae</taxon>
        <taxon>Streptomyces</taxon>
    </lineage>
</organism>
<feature type="region of interest" description="Disordered" evidence="10">
    <location>
        <begin position="1"/>
        <end position="32"/>
    </location>
</feature>
<evidence type="ECO:0000256" key="8">
    <source>
        <dbReference type="ARBA" id="ARBA00023065"/>
    </source>
</evidence>
<evidence type="ECO:0000256" key="2">
    <source>
        <dbReference type="ARBA" id="ARBA00022448"/>
    </source>
</evidence>
<dbReference type="Proteomes" id="UP001598251">
    <property type="component" value="Unassembled WGS sequence"/>
</dbReference>
<keyword evidence="2" id="KW-0813">Transport</keyword>
<evidence type="ECO:0000256" key="9">
    <source>
        <dbReference type="ARBA" id="ARBA00023136"/>
    </source>
</evidence>
<keyword evidence="8" id="KW-0406">Ion transport</keyword>
<dbReference type="SUPFAM" id="SSF52540">
    <property type="entry name" value="P-loop containing nucleoside triphosphate hydrolases"/>
    <property type="match status" value="1"/>
</dbReference>
<keyword evidence="3" id="KW-1003">Cell membrane</keyword>
<dbReference type="CDD" id="cd03214">
    <property type="entry name" value="ABC_Iron-Siderophores_B12_Hemin"/>
    <property type="match status" value="1"/>
</dbReference>
<dbReference type="InterPro" id="IPR003439">
    <property type="entry name" value="ABC_transporter-like_ATP-bd"/>
</dbReference>
<feature type="domain" description="ABC transporter" evidence="11">
    <location>
        <begin position="33"/>
        <end position="276"/>
    </location>
</feature>
<dbReference type="GO" id="GO:0005524">
    <property type="term" value="F:ATP binding"/>
    <property type="evidence" value="ECO:0007669"/>
    <property type="project" value="UniProtKB-KW"/>
</dbReference>
<keyword evidence="13" id="KW-1185">Reference proteome</keyword>
<gene>
    <name evidence="12" type="ORF">ACFWSS_20245</name>
</gene>
<dbReference type="InterPro" id="IPR003593">
    <property type="entry name" value="AAA+_ATPase"/>
</dbReference>
<keyword evidence="7" id="KW-0408">Iron</keyword>
<accession>A0ABW6EJH1</accession>
<keyword evidence="5" id="KW-0547">Nucleotide-binding</keyword>
<dbReference type="PANTHER" id="PTHR42771">
    <property type="entry name" value="IRON(3+)-HYDROXAMATE IMPORT ATP-BINDING PROTEIN FHUC"/>
    <property type="match status" value="1"/>
</dbReference>
<evidence type="ECO:0000313" key="13">
    <source>
        <dbReference type="Proteomes" id="UP001598251"/>
    </source>
</evidence>
<keyword evidence="9" id="KW-0472">Membrane</keyword>
<dbReference type="Gene3D" id="3.40.50.300">
    <property type="entry name" value="P-loop containing nucleotide triphosphate hydrolases"/>
    <property type="match status" value="1"/>
</dbReference>
<comment type="subcellular location">
    <subcellularLocation>
        <location evidence="1">Cell membrane</location>
        <topology evidence="1">Peripheral membrane protein</topology>
    </subcellularLocation>
</comment>